<dbReference type="OrthoDB" id="338827at2"/>
<keyword evidence="1" id="KW-0732">Signal</keyword>
<keyword evidence="4" id="KW-1185">Reference proteome</keyword>
<dbReference type="Pfam" id="PF13229">
    <property type="entry name" value="Beta_helix"/>
    <property type="match status" value="1"/>
</dbReference>
<evidence type="ECO:0000313" key="4">
    <source>
        <dbReference type="Proteomes" id="UP000199656"/>
    </source>
</evidence>
<proteinExistence type="predicted"/>
<accession>A0A1H3YVJ6</accession>
<dbReference type="NCBIfam" id="TIGR03805">
    <property type="entry name" value="beta_helix_1"/>
    <property type="match status" value="1"/>
</dbReference>
<protein>
    <submittedName>
        <fullName evidence="3">Parallel beta-helix repeat-containing protein</fullName>
    </submittedName>
</protein>
<gene>
    <name evidence="3" type="ORF">SAMN05660909_00974</name>
</gene>
<evidence type="ECO:0000313" key="3">
    <source>
        <dbReference type="EMBL" id="SEA15221.1"/>
    </source>
</evidence>
<evidence type="ECO:0000259" key="2">
    <source>
        <dbReference type="Pfam" id="PF13229"/>
    </source>
</evidence>
<dbReference type="InterPro" id="IPR006626">
    <property type="entry name" value="PbH1"/>
</dbReference>
<dbReference type="STRING" id="408074.SAMN05660909_00974"/>
<feature type="chain" id="PRO_5011524597" evidence="1">
    <location>
        <begin position="24"/>
        <end position="420"/>
    </location>
</feature>
<dbReference type="InterPro" id="IPR022442">
    <property type="entry name" value="SO_2930-like_dom"/>
</dbReference>
<name>A0A1H3YVJ6_9BACT</name>
<dbReference type="Proteomes" id="UP000199656">
    <property type="component" value="Unassembled WGS sequence"/>
</dbReference>
<dbReference type="PROSITE" id="PS51257">
    <property type="entry name" value="PROKAR_LIPOPROTEIN"/>
    <property type="match status" value="1"/>
</dbReference>
<dbReference type="InterPro" id="IPR012334">
    <property type="entry name" value="Pectin_lyas_fold"/>
</dbReference>
<feature type="signal peptide" evidence="1">
    <location>
        <begin position="1"/>
        <end position="23"/>
    </location>
</feature>
<dbReference type="EMBL" id="FNRL01000003">
    <property type="protein sequence ID" value="SEA15221.1"/>
    <property type="molecule type" value="Genomic_DNA"/>
</dbReference>
<dbReference type="InterPro" id="IPR011050">
    <property type="entry name" value="Pectin_lyase_fold/virulence"/>
</dbReference>
<evidence type="ECO:0000256" key="1">
    <source>
        <dbReference type="SAM" id="SignalP"/>
    </source>
</evidence>
<dbReference type="SMART" id="SM00710">
    <property type="entry name" value="PbH1"/>
    <property type="match status" value="5"/>
</dbReference>
<organism evidence="3 4">
    <name type="scientific">Chitinophaga terrae</name>
    <name type="common">ex Kim and Jung 2007</name>
    <dbReference type="NCBI Taxonomy" id="408074"/>
    <lineage>
        <taxon>Bacteria</taxon>
        <taxon>Pseudomonadati</taxon>
        <taxon>Bacteroidota</taxon>
        <taxon>Chitinophagia</taxon>
        <taxon>Chitinophagales</taxon>
        <taxon>Chitinophagaceae</taxon>
        <taxon>Chitinophaga</taxon>
    </lineage>
</organism>
<dbReference type="InterPro" id="IPR039448">
    <property type="entry name" value="Beta_helix"/>
</dbReference>
<feature type="domain" description="Right handed beta helix" evidence="2">
    <location>
        <begin position="78"/>
        <end position="220"/>
    </location>
</feature>
<reference evidence="4" key="1">
    <citation type="submission" date="2016-10" db="EMBL/GenBank/DDBJ databases">
        <authorList>
            <person name="Varghese N."/>
            <person name="Submissions S."/>
        </authorList>
    </citation>
    <scope>NUCLEOTIDE SEQUENCE [LARGE SCALE GENOMIC DNA]</scope>
    <source>
        <strain evidence="4">DSM 23920</strain>
    </source>
</reference>
<dbReference type="SUPFAM" id="SSF51126">
    <property type="entry name" value="Pectin lyase-like"/>
    <property type="match status" value="1"/>
</dbReference>
<sequence length="420" mass="45541">MKQLLPCLLLLSLVACIQQPATDKDGYKTHQTFGPGEEAKIAAAFLSLTDSSRITLKAGDYKFDNLSIAQVKHILIEGAGAGKTVLDFSGQSQGGEGIRVTDTKGFTIDGMTLKDSKGDLIKINKSEQVVITNLHAIWSKADSTSGGYAIYPVLCKNVLVENCYAEGASDAGIYVGQTDSAVVRKCKAFKNVAGCEIENTSNAEVYDNEFWGNTAGFLVFDLPDLSKRGGNVKAYNNYLHDNNERNFAKAGSFGSTWGVGNAAPGSGIVILAASNVELYKNRIINNNSNAISVVSGFFIDENAGSKINDNYFPIPRNIHIHDNEMKMDTAFPAAVYEHHTGKILVGIEQQLKAMDPSRKRIPLIAYDGITTNLLTKGTAINPDSLCIQQNDPNLFINIDALHMKDKGWKPSLDVTPYTCK</sequence>
<dbReference type="Gene3D" id="2.160.20.10">
    <property type="entry name" value="Single-stranded right-handed beta-helix, Pectin lyase-like"/>
    <property type="match status" value="1"/>
</dbReference>
<dbReference type="AlphaFoldDB" id="A0A1H3YVJ6"/>
<dbReference type="RefSeq" id="WP_089759239.1">
    <property type="nucleotide sequence ID" value="NZ_BKAT01000002.1"/>
</dbReference>